<dbReference type="AlphaFoldDB" id="A0A0X8HDJ4"/>
<evidence type="ECO:0000256" key="1">
    <source>
        <dbReference type="SAM" id="Phobius"/>
    </source>
</evidence>
<sequence length="32" mass="3414">MIMLHQYVRYAGNLAGIVLVGVAVAVAVMVVR</sequence>
<keyword evidence="1" id="KW-1133">Transmembrane helix</keyword>
<keyword evidence="1" id="KW-0812">Transmembrane</keyword>
<dbReference type="PATRIC" id="fig|507626.3.peg.1534"/>
<protein>
    <submittedName>
        <fullName evidence="2">Uncharacterized protein</fullName>
    </submittedName>
</protein>
<dbReference type="Proteomes" id="UP000063387">
    <property type="component" value="Chromosome"/>
</dbReference>
<keyword evidence="3" id="KW-1185">Reference proteome</keyword>
<gene>
    <name evidence="2" type="ORF">LOKO_01546</name>
</gene>
<evidence type="ECO:0000313" key="2">
    <source>
        <dbReference type="EMBL" id="AMD00614.1"/>
    </source>
</evidence>
<proteinExistence type="predicted"/>
<dbReference type="EMBL" id="CP014226">
    <property type="protein sequence ID" value="AMD00614.1"/>
    <property type="molecule type" value="Genomic_DNA"/>
</dbReference>
<organism evidence="2 3">
    <name type="scientific">Halomonas chromatireducens</name>
    <dbReference type="NCBI Taxonomy" id="507626"/>
    <lineage>
        <taxon>Bacteria</taxon>
        <taxon>Pseudomonadati</taxon>
        <taxon>Pseudomonadota</taxon>
        <taxon>Gammaproteobacteria</taxon>
        <taxon>Oceanospirillales</taxon>
        <taxon>Halomonadaceae</taxon>
        <taxon>Halomonas</taxon>
    </lineage>
</organism>
<feature type="transmembrane region" description="Helical" evidence="1">
    <location>
        <begin position="12"/>
        <end position="31"/>
    </location>
</feature>
<reference evidence="2 3" key="2">
    <citation type="submission" date="2016-02" db="EMBL/GenBank/DDBJ databases">
        <authorList>
            <person name="Wen L."/>
            <person name="He K."/>
            <person name="Yang H."/>
        </authorList>
    </citation>
    <scope>NUCLEOTIDE SEQUENCE [LARGE SCALE GENOMIC DNA]</scope>
    <source>
        <strain evidence="2 3">AGD 8-3</strain>
    </source>
</reference>
<reference evidence="2 3" key="1">
    <citation type="journal article" date="2016" name="Genome Announc.">
        <title>Draft Genome Sequence of 'Halomonas chromatireducens' Strain AGD 8-3, a Haloalkaliphilic Chromate- and Selenite-Reducing Gammaproteobacterium.</title>
        <authorList>
            <person name="Sharko F.S."/>
            <person name="Shapovalova A.A."/>
            <person name="Tsygankova S.V."/>
            <person name="Komova A.V."/>
            <person name="Boulygina E.S."/>
            <person name="Teslyuk A.B."/>
            <person name="Gotovtsev P.M."/>
            <person name="Namsaraev Z.B."/>
            <person name="Khijniak T.V."/>
            <person name="Nedoluzhko A.V."/>
            <person name="Vasilov R.G."/>
        </authorList>
    </citation>
    <scope>NUCLEOTIDE SEQUENCE [LARGE SCALE GENOMIC DNA]</scope>
    <source>
        <strain evidence="2 3">AGD 8-3</strain>
    </source>
</reference>
<name>A0A0X8HDJ4_9GAMM</name>
<dbReference type="KEGG" id="hco:LOKO_01546"/>
<accession>A0A0X8HDJ4</accession>
<keyword evidence="1" id="KW-0472">Membrane</keyword>
<evidence type="ECO:0000313" key="3">
    <source>
        <dbReference type="Proteomes" id="UP000063387"/>
    </source>
</evidence>